<gene>
    <name evidence="2" type="ORF">M514_26855</name>
</gene>
<dbReference type="GO" id="GO:0006259">
    <property type="term" value="P:DNA metabolic process"/>
    <property type="evidence" value="ECO:0007669"/>
    <property type="project" value="UniProtKB-ARBA"/>
</dbReference>
<dbReference type="InterPro" id="IPR036397">
    <property type="entry name" value="RNaseH_sf"/>
</dbReference>
<reference evidence="2" key="1">
    <citation type="journal article" date="2014" name="Nat. Genet.">
        <title>Genome and transcriptome of the porcine whipworm Trichuris suis.</title>
        <authorList>
            <person name="Jex A.R."/>
            <person name="Nejsum P."/>
            <person name="Schwarz E.M."/>
            <person name="Hu L."/>
            <person name="Young N.D."/>
            <person name="Hall R.S."/>
            <person name="Korhonen P.K."/>
            <person name="Liao S."/>
            <person name="Thamsborg S."/>
            <person name="Xia J."/>
            <person name="Xu P."/>
            <person name="Wang S."/>
            <person name="Scheerlinck J.P."/>
            <person name="Hofmann A."/>
            <person name="Sternberg P.W."/>
            <person name="Wang J."/>
            <person name="Gasser R.B."/>
        </authorList>
    </citation>
    <scope>NUCLEOTIDE SEQUENCE [LARGE SCALE GENOMIC DNA]</scope>
    <source>
        <strain evidence="2">DCEP-RM93F</strain>
    </source>
</reference>
<feature type="domain" description="Reverse transcriptase Ty1/copia-type" evidence="1">
    <location>
        <begin position="3"/>
        <end position="165"/>
    </location>
</feature>
<dbReference type="SUPFAM" id="SSF56672">
    <property type="entry name" value="DNA/RNA polymerases"/>
    <property type="match status" value="1"/>
</dbReference>
<organism evidence="2">
    <name type="scientific">Trichuris suis</name>
    <name type="common">pig whipworm</name>
    <dbReference type="NCBI Taxonomy" id="68888"/>
    <lineage>
        <taxon>Eukaryota</taxon>
        <taxon>Metazoa</taxon>
        <taxon>Ecdysozoa</taxon>
        <taxon>Nematoda</taxon>
        <taxon>Enoplea</taxon>
        <taxon>Dorylaimia</taxon>
        <taxon>Trichinellida</taxon>
        <taxon>Trichuridae</taxon>
        <taxon>Trichuris</taxon>
    </lineage>
</organism>
<dbReference type="CDD" id="cd09272">
    <property type="entry name" value="RNase_HI_RT_Ty1"/>
    <property type="match status" value="1"/>
</dbReference>
<protein>
    <recommendedName>
        <fullName evidence="1">Reverse transcriptase Ty1/copia-type domain-containing protein</fullName>
    </recommendedName>
</protein>
<dbReference type="EMBL" id="KL367641">
    <property type="protein sequence ID" value="KFD60957.1"/>
    <property type="molecule type" value="Genomic_DNA"/>
</dbReference>
<dbReference type="AlphaFoldDB" id="A0A085MUR1"/>
<dbReference type="PANTHER" id="PTHR11439">
    <property type="entry name" value="GAG-POL-RELATED RETROTRANSPOSON"/>
    <property type="match status" value="1"/>
</dbReference>
<proteinExistence type="predicted"/>
<dbReference type="InterPro" id="IPR043502">
    <property type="entry name" value="DNA/RNA_pol_sf"/>
</dbReference>
<dbReference type="InterPro" id="IPR013103">
    <property type="entry name" value="RVT_2"/>
</dbReference>
<dbReference type="PANTHER" id="PTHR11439:SF440">
    <property type="entry name" value="INTEGRASE CATALYTIC DOMAIN-CONTAINING PROTEIN"/>
    <property type="match status" value="1"/>
</dbReference>
<dbReference type="Pfam" id="PF07727">
    <property type="entry name" value="RVT_2"/>
    <property type="match status" value="1"/>
</dbReference>
<name>A0A085MUR1_9BILA</name>
<evidence type="ECO:0000313" key="2">
    <source>
        <dbReference type="EMBL" id="KFD60957.1"/>
    </source>
</evidence>
<sequence length="452" mass="51368">MQFGWHVRHVDVKSAYLYGKLAEEIYMKLPEGYEHTVGKVARLLRPIYGLKQSGRVWNETLTAFLEKHGFQRQWSSSCVYVSSNQIIIVVYVDILLFHSDPKEIDKVVQVMKGEYDIHDLGELSYILGVKIHRMKHELRMNQSAYIESILRKYKMELCKPASTPLDPSVELSVADCPKTQAERDEMATVPYRELIGSLMYIALSTRPDILFAVTRLSQYNSDPGRVHRNQLKHVLRYLNRTKAYELVFTINAESAVEIHCDADWAGNVDDRKSWTGVTVKVAGNLVGWMSKKQRCVASSTMEAEYVALAVTVKEAKWPTMMSEELGLKERLKMPVVMLCDSQAAIKFASNRIEKTRTHHIDIAYHVARDAEQSGTVSIAYVPSNRNVADALTKGLRPAAQKNALELFNMKSQEIGGNDSISGRFILYPRCLHITYCIYAPTCHCYVSFVLCV</sequence>
<accession>A0A085MUR1</accession>
<dbReference type="GO" id="GO:0003676">
    <property type="term" value="F:nucleic acid binding"/>
    <property type="evidence" value="ECO:0007669"/>
    <property type="project" value="InterPro"/>
</dbReference>
<dbReference type="Proteomes" id="UP000030758">
    <property type="component" value="Unassembled WGS sequence"/>
</dbReference>
<dbReference type="Gene3D" id="3.30.420.10">
    <property type="entry name" value="Ribonuclease H-like superfamily/Ribonuclease H"/>
    <property type="match status" value="1"/>
</dbReference>
<evidence type="ECO:0000259" key="1">
    <source>
        <dbReference type="Pfam" id="PF07727"/>
    </source>
</evidence>